<dbReference type="Pfam" id="PF24355">
    <property type="entry name" value="DUF7514"/>
    <property type="match status" value="1"/>
</dbReference>
<dbReference type="InterPro" id="IPR055936">
    <property type="entry name" value="DUF7514"/>
</dbReference>
<feature type="compositionally biased region" description="Polar residues" evidence="1">
    <location>
        <begin position="494"/>
        <end position="503"/>
    </location>
</feature>
<comment type="caution">
    <text evidence="3">The sequence shown here is derived from an EMBL/GenBank/DDBJ whole genome shotgun (WGS) entry which is preliminary data.</text>
</comment>
<dbReference type="PANTHER" id="PTHR39611:SF1">
    <property type="entry name" value="HYDROXYPROLINE-RICH GLYCOPROTEIN DZ-HRGP"/>
    <property type="match status" value="1"/>
</dbReference>
<name>A0A9P8CIS6_9HELO</name>
<accession>A0A9P8CIS6</accession>
<gene>
    <name evidence="3" type="ORF">BJ878DRAFT_76181</name>
</gene>
<feature type="compositionally biased region" description="Polar residues" evidence="1">
    <location>
        <begin position="106"/>
        <end position="118"/>
    </location>
</feature>
<feature type="compositionally biased region" description="Polar residues" evidence="1">
    <location>
        <begin position="383"/>
        <end position="395"/>
    </location>
</feature>
<feature type="domain" description="DUF7514" evidence="2">
    <location>
        <begin position="188"/>
        <end position="355"/>
    </location>
</feature>
<organism evidence="3 4">
    <name type="scientific">Calycina marina</name>
    <dbReference type="NCBI Taxonomy" id="1763456"/>
    <lineage>
        <taxon>Eukaryota</taxon>
        <taxon>Fungi</taxon>
        <taxon>Dikarya</taxon>
        <taxon>Ascomycota</taxon>
        <taxon>Pezizomycotina</taxon>
        <taxon>Leotiomycetes</taxon>
        <taxon>Helotiales</taxon>
        <taxon>Pezizellaceae</taxon>
        <taxon>Calycina</taxon>
    </lineage>
</organism>
<dbReference type="OrthoDB" id="5413703at2759"/>
<feature type="compositionally biased region" description="Basic and acidic residues" evidence="1">
    <location>
        <begin position="652"/>
        <end position="670"/>
    </location>
</feature>
<feature type="compositionally biased region" description="Basic and acidic residues" evidence="1">
    <location>
        <begin position="59"/>
        <end position="69"/>
    </location>
</feature>
<evidence type="ECO:0000259" key="2">
    <source>
        <dbReference type="Pfam" id="PF24355"/>
    </source>
</evidence>
<feature type="compositionally biased region" description="Polar residues" evidence="1">
    <location>
        <begin position="131"/>
        <end position="142"/>
    </location>
</feature>
<feature type="compositionally biased region" description="Basic and acidic residues" evidence="1">
    <location>
        <begin position="439"/>
        <end position="448"/>
    </location>
</feature>
<evidence type="ECO:0000313" key="4">
    <source>
        <dbReference type="Proteomes" id="UP000887226"/>
    </source>
</evidence>
<reference evidence="3" key="1">
    <citation type="journal article" date="2021" name="IMA Fungus">
        <title>Genomic characterization of three marine fungi, including Emericellopsis atlantica sp. nov. with signatures of a generalist lifestyle and marine biomass degradation.</title>
        <authorList>
            <person name="Hagestad O.C."/>
            <person name="Hou L."/>
            <person name="Andersen J.H."/>
            <person name="Hansen E.H."/>
            <person name="Altermark B."/>
            <person name="Li C."/>
            <person name="Kuhnert E."/>
            <person name="Cox R.J."/>
            <person name="Crous P.W."/>
            <person name="Spatafora J.W."/>
            <person name="Lail K."/>
            <person name="Amirebrahimi M."/>
            <person name="Lipzen A."/>
            <person name="Pangilinan J."/>
            <person name="Andreopoulos W."/>
            <person name="Hayes R.D."/>
            <person name="Ng V."/>
            <person name="Grigoriev I.V."/>
            <person name="Jackson S.A."/>
            <person name="Sutton T.D.S."/>
            <person name="Dobson A.D.W."/>
            <person name="Rama T."/>
        </authorList>
    </citation>
    <scope>NUCLEOTIDE SEQUENCE</scope>
    <source>
        <strain evidence="3">TRa3180A</strain>
    </source>
</reference>
<proteinExistence type="predicted"/>
<keyword evidence="4" id="KW-1185">Reference proteome</keyword>
<evidence type="ECO:0000313" key="3">
    <source>
        <dbReference type="EMBL" id="KAG9248160.1"/>
    </source>
</evidence>
<feature type="compositionally biased region" description="Polar residues" evidence="1">
    <location>
        <begin position="16"/>
        <end position="56"/>
    </location>
</feature>
<feature type="compositionally biased region" description="Low complexity" evidence="1">
    <location>
        <begin position="506"/>
        <end position="519"/>
    </location>
</feature>
<dbReference type="Proteomes" id="UP000887226">
    <property type="component" value="Unassembled WGS sequence"/>
</dbReference>
<feature type="compositionally biased region" description="Basic and acidic residues" evidence="1">
    <location>
        <begin position="579"/>
        <end position="621"/>
    </location>
</feature>
<dbReference type="PANTHER" id="PTHR39611">
    <property type="entry name" value="HYDROXYPROLINE-RICH GLYCOPROTEIN DZ-HRGP-RELATED"/>
    <property type="match status" value="1"/>
</dbReference>
<dbReference type="AlphaFoldDB" id="A0A9P8CIS6"/>
<evidence type="ECO:0000256" key="1">
    <source>
        <dbReference type="SAM" id="MobiDB-lite"/>
    </source>
</evidence>
<feature type="compositionally biased region" description="Basic and acidic residues" evidence="1">
    <location>
        <begin position="78"/>
        <end position="89"/>
    </location>
</feature>
<dbReference type="EMBL" id="MU253754">
    <property type="protein sequence ID" value="KAG9248160.1"/>
    <property type="molecule type" value="Genomic_DNA"/>
</dbReference>
<sequence length="670" mass="74584">MAYDAYGRAEAPPFNDHNTSPNYSKQYSAEPHTSNDYFKSTSKRAPSIAPQASNMSVPERSDSTSHDVSPELIAAITERVKKELMEHLKQNATSVDEQPKAPPLQRATSIRSSSTESPPTARRVHTPPSPTQASKPNFNAPQYTEPKKSPPESPSGVRFSDRPPPTRPAGGAHTYSAMELSTVDQKWGRLFDSEGNPTQRLGQFLRGIAIYLIEEFAPKKSIVVLPTKMAAFYAKNDLSKEVQPCLSIFRAQSNEQISKLYQDLGCEHHLVQETASSAPVVPALTPLGFSQWMSLHILAYPNEEAKRLEKVVLAMPINADGEMVDGRPERLPKQISRHLLPEKEDLTSKKLIESSIQIFFEDLGTGSRRKASYIDNSAPPLSRQLTSPTEPTVNNRRPVEVHQPKMPSPPAPKSQPIERERNPYSGAPSSSDTSSNEDTSVKRERERQPYTAQPGSGKVYSEGSTFNVGPKVGRANSTSQRKESARAPSETRYSRASSTSNHNYVPPLRSSRRASSPPLKSYSNSTPDIGGFNYGPPPSASASFVPPQLTPSSYGGSPGIPQPPPIDIRDPRRRRSREYRRGEEDPRITSEFNSPRDAERYDRLEQQRQQERGGDVNRPERGYTIAIDPRDISLPNSMQVDPRDPRGAAYDDWYRDPKRSSISYDTEKRH</sequence>
<feature type="compositionally biased region" description="Low complexity" evidence="1">
    <location>
        <begin position="429"/>
        <end position="438"/>
    </location>
</feature>
<protein>
    <recommendedName>
        <fullName evidence="2">DUF7514 domain-containing protein</fullName>
    </recommendedName>
</protein>
<feature type="region of interest" description="Disordered" evidence="1">
    <location>
        <begin position="371"/>
        <end position="670"/>
    </location>
</feature>
<feature type="region of interest" description="Disordered" evidence="1">
    <location>
        <begin position="1"/>
        <end position="177"/>
    </location>
</feature>